<protein>
    <submittedName>
        <fullName evidence="1">Conjugative transposon protein TraO</fullName>
    </submittedName>
</protein>
<sequence length="186" mass="21062">MKKILSIFLMVLLPFTSILAQRLLPYQKGLQVTAGMFSNDQPKDNYFVNLELTQNHKKGNYHFFSAEYQRRTTFYTENPIPIETYLLSGGYSFHVIGLPNKIVNFNSAVEASGGYQLVNHNKLLLADGSQINNESSFVYGAGGRLTLETYLTNFIILSLQARAKYVWGTNFNQFRPSAGIGLRFNL</sequence>
<dbReference type="AlphaFoldDB" id="A0A1M5KXX9"/>
<evidence type="ECO:0000313" key="2">
    <source>
        <dbReference type="Proteomes" id="UP000184047"/>
    </source>
</evidence>
<dbReference type="OrthoDB" id="1078465at2"/>
<dbReference type="RefSeq" id="WP_073060397.1">
    <property type="nucleotide sequence ID" value="NZ_FQWT01000001.1"/>
</dbReference>
<dbReference type="STRING" id="421058.SAMN05421866_0876"/>
<dbReference type="EMBL" id="FQWT01000001">
    <property type="protein sequence ID" value="SHG57530.1"/>
    <property type="molecule type" value="Genomic_DNA"/>
</dbReference>
<keyword evidence="2" id="KW-1185">Reference proteome</keyword>
<dbReference type="Pfam" id="PF10626">
    <property type="entry name" value="TraO"/>
    <property type="match status" value="1"/>
</dbReference>
<gene>
    <name evidence="1" type="ORF">SAMN05421866_0876</name>
</gene>
<proteinExistence type="predicted"/>
<name>A0A1M5KXX9_9FLAO</name>
<organism evidence="1 2">
    <name type="scientific">Chryseobacterium oranimense</name>
    <dbReference type="NCBI Taxonomy" id="421058"/>
    <lineage>
        <taxon>Bacteria</taxon>
        <taxon>Pseudomonadati</taxon>
        <taxon>Bacteroidota</taxon>
        <taxon>Flavobacteriia</taxon>
        <taxon>Flavobacteriales</taxon>
        <taxon>Weeksellaceae</taxon>
        <taxon>Chryseobacterium group</taxon>
        <taxon>Chryseobacterium</taxon>
    </lineage>
</organism>
<evidence type="ECO:0000313" key="1">
    <source>
        <dbReference type="EMBL" id="SHG57530.1"/>
    </source>
</evidence>
<dbReference type="Proteomes" id="UP000184047">
    <property type="component" value="Unassembled WGS sequence"/>
</dbReference>
<dbReference type="InterPro" id="IPR018899">
    <property type="entry name" value="Conjug_transposon_Tra0"/>
</dbReference>
<reference evidence="2" key="1">
    <citation type="submission" date="2016-11" db="EMBL/GenBank/DDBJ databases">
        <authorList>
            <person name="Varghese N."/>
            <person name="Submissions S."/>
        </authorList>
    </citation>
    <scope>NUCLEOTIDE SEQUENCE [LARGE SCALE GENOMIC DNA]</scope>
    <source>
        <strain evidence="2">DSM 19055</strain>
    </source>
</reference>
<accession>A0A1M5KXX9</accession>